<organism evidence="2 3">
    <name type="scientific">Capsicum annuum</name>
    <name type="common">Capsicum pepper</name>
    <dbReference type="NCBI Taxonomy" id="4072"/>
    <lineage>
        <taxon>Eukaryota</taxon>
        <taxon>Viridiplantae</taxon>
        <taxon>Streptophyta</taxon>
        <taxon>Embryophyta</taxon>
        <taxon>Tracheophyta</taxon>
        <taxon>Spermatophyta</taxon>
        <taxon>Magnoliopsida</taxon>
        <taxon>eudicotyledons</taxon>
        <taxon>Gunneridae</taxon>
        <taxon>Pentapetalae</taxon>
        <taxon>asterids</taxon>
        <taxon>lamiids</taxon>
        <taxon>Solanales</taxon>
        <taxon>Solanaceae</taxon>
        <taxon>Solanoideae</taxon>
        <taxon>Capsiceae</taxon>
        <taxon>Capsicum</taxon>
    </lineage>
</organism>
<reference evidence="2 3" key="2">
    <citation type="journal article" date="2017" name="Genome Biol.">
        <title>New reference genome sequences of hot pepper reveal the massive evolution of plant disease-resistance genes by retroduplication.</title>
        <authorList>
            <person name="Kim S."/>
            <person name="Park J."/>
            <person name="Yeom S.I."/>
            <person name="Kim Y.M."/>
            <person name="Seo E."/>
            <person name="Kim K.T."/>
            <person name="Kim M.S."/>
            <person name="Lee J.M."/>
            <person name="Cheong K."/>
            <person name="Shin H.S."/>
            <person name="Kim S.B."/>
            <person name="Han K."/>
            <person name="Lee J."/>
            <person name="Park M."/>
            <person name="Lee H.A."/>
            <person name="Lee H.Y."/>
            <person name="Lee Y."/>
            <person name="Oh S."/>
            <person name="Lee J.H."/>
            <person name="Choi E."/>
            <person name="Choi E."/>
            <person name="Lee S.E."/>
            <person name="Jeon J."/>
            <person name="Kim H."/>
            <person name="Choi G."/>
            <person name="Song H."/>
            <person name="Lee J."/>
            <person name="Lee S.C."/>
            <person name="Kwon J.K."/>
            <person name="Lee H.Y."/>
            <person name="Koo N."/>
            <person name="Hong Y."/>
            <person name="Kim R.W."/>
            <person name="Kang W.H."/>
            <person name="Huh J.H."/>
            <person name="Kang B.C."/>
            <person name="Yang T.J."/>
            <person name="Lee Y.H."/>
            <person name="Bennetzen J.L."/>
            <person name="Choi D."/>
        </authorList>
    </citation>
    <scope>NUCLEOTIDE SEQUENCE [LARGE SCALE GENOMIC DNA]</scope>
    <source>
        <strain evidence="3">cv. CM334</strain>
    </source>
</reference>
<feature type="region of interest" description="Disordered" evidence="1">
    <location>
        <begin position="183"/>
        <end position="219"/>
    </location>
</feature>
<feature type="compositionally biased region" description="Basic and acidic residues" evidence="1">
    <location>
        <begin position="11"/>
        <end position="23"/>
    </location>
</feature>
<keyword evidence="3" id="KW-1185">Reference proteome</keyword>
<feature type="region of interest" description="Disordered" evidence="1">
    <location>
        <begin position="1"/>
        <end position="23"/>
    </location>
</feature>
<reference evidence="2 3" key="1">
    <citation type="journal article" date="2014" name="Nat. Genet.">
        <title>Genome sequence of the hot pepper provides insights into the evolution of pungency in Capsicum species.</title>
        <authorList>
            <person name="Kim S."/>
            <person name="Park M."/>
            <person name="Yeom S.I."/>
            <person name="Kim Y.M."/>
            <person name="Lee J.M."/>
            <person name="Lee H.A."/>
            <person name="Seo E."/>
            <person name="Choi J."/>
            <person name="Cheong K."/>
            <person name="Kim K.T."/>
            <person name="Jung K."/>
            <person name="Lee G.W."/>
            <person name="Oh S.K."/>
            <person name="Bae C."/>
            <person name="Kim S.B."/>
            <person name="Lee H.Y."/>
            <person name="Kim S.Y."/>
            <person name="Kim M.S."/>
            <person name="Kang B.C."/>
            <person name="Jo Y.D."/>
            <person name="Yang H.B."/>
            <person name="Jeong H.J."/>
            <person name="Kang W.H."/>
            <person name="Kwon J.K."/>
            <person name="Shin C."/>
            <person name="Lim J.Y."/>
            <person name="Park J.H."/>
            <person name="Huh J.H."/>
            <person name="Kim J.S."/>
            <person name="Kim B.D."/>
            <person name="Cohen O."/>
            <person name="Paran I."/>
            <person name="Suh M.C."/>
            <person name="Lee S.B."/>
            <person name="Kim Y.K."/>
            <person name="Shin Y."/>
            <person name="Noh S.J."/>
            <person name="Park J."/>
            <person name="Seo Y.S."/>
            <person name="Kwon S.Y."/>
            <person name="Kim H.A."/>
            <person name="Park J.M."/>
            <person name="Kim H.J."/>
            <person name="Choi S.B."/>
            <person name="Bosland P.W."/>
            <person name="Reeves G."/>
            <person name="Jo S.H."/>
            <person name="Lee B.W."/>
            <person name="Cho H.T."/>
            <person name="Choi H.S."/>
            <person name="Lee M.S."/>
            <person name="Yu Y."/>
            <person name="Do Choi Y."/>
            <person name="Park B.S."/>
            <person name="van Deynze A."/>
            <person name="Ashrafi H."/>
            <person name="Hill T."/>
            <person name="Kim W.T."/>
            <person name="Pai H.S."/>
            <person name="Ahn H.K."/>
            <person name="Yeam I."/>
            <person name="Giovannoni J.J."/>
            <person name="Rose J.K."/>
            <person name="Sorensen I."/>
            <person name="Lee S.J."/>
            <person name="Kim R.W."/>
            <person name="Choi I.Y."/>
            <person name="Choi B.S."/>
            <person name="Lim J.S."/>
            <person name="Lee Y.H."/>
            <person name="Choi D."/>
        </authorList>
    </citation>
    <scope>NUCLEOTIDE SEQUENCE [LARGE SCALE GENOMIC DNA]</scope>
    <source>
        <strain evidence="3">cv. CM334</strain>
    </source>
</reference>
<dbReference type="STRING" id="4072.A0A2G2YXF2"/>
<protein>
    <submittedName>
        <fullName evidence="2">Uncharacterized protein</fullName>
    </submittedName>
</protein>
<dbReference type="Gramene" id="PHT74432">
    <property type="protein sequence ID" value="PHT74432"/>
    <property type="gene ID" value="T459_21709"/>
</dbReference>
<dbReference type="AlphaFoldDB" id="A0A2G2YXF2"/>
<accession>A0A2G2YXF2</accession>
<evidence type="ECO:0000256" key="1">
    <source>
        <dbReference type="SAM" id="MobiDB-lite"/>
    </source>
</evidence>
<gene>
    <name evidence="2" type="ORF">T459_21709</name>
</gene>
<dbReference type="EMBL" id="AYRZ02000008">
    <property type="protein sequence ID" value="PHT74432.1"/>
    <property type="molecule type" value="Genomic_DNA"/>
</dbReference>
<evidence type="ECO:0000313" key="2">
    <source>
        <dbReference type="EMBL" id="PHT74432.1"/>
    </source>
</evidence>
<evidence type="ECO:0000313" key="3">
    <source>
        <dbReference type="Proteomes" id="UP000222542"/>
    </source>
</evidence>
<sequence length="464" mass="51317">MFQCRPTRGSEILDKDGSGPGSENEKLKVFADVDVNELDDLIQTLKNTFFHSDVTNEGHYLACHRHIGNEVKICGYKLKKIKRRKEVQFEDLEQNIASVTAIAVSQAGAEKLGDVVGVVSVGFSHASSCNNNRPSVFPQSETLMNIDESTTATYLGNFGEIPINEALITDVPLLDARLPNTHKKERSHMPPVVYEGNTPTQTTHFSKRLSQDESDSTGRDQCWKKIKHNGSYDSHESVSGPDLMEVASTAKMGEGTTYVSCNKVNATLDSDICKPPLAFMSVFNGKKAYNTPNITGELFSNAILKEDEKVRAASSIEQSLLNTKKEIKELRRKTQGDPQDYDTCNNLGDWSFQLHRVASSQARISPSIDEADDWIILSLPKCSSRDRVFLSDSATLLPPFEALVLGFIPFRMEDPKTGVSTDDMFFVLAGLPYSMIALKLPKVIPRMFSTLAENFESAASEAVD</sequence>
<dbReference type="Proteomes" id="UP000222542">
    <property type="component" value="Unassembled WGS sequence"/>
</dbReference>
<name>A0A2G2YXF2_CAPAN</name>
<comment type="caution">
    <text evidence="2">The sequence shown here is derived from an EMBL/GenBank/DDBJ whole genome shotgun (WGS) entry which is preliminary data.</text>
</comment>
<proteinExistence type="predicted"/>